<proteinExistence type="predicted"/>
<dbReference type="AlphaFoldDB" id="G2YBB7"/>
<protein>
    <submittedName>
        <fullName evidence="1">Uncharacterized protein</fullName>
    </submittedName>
</protein>
<dbReference type="EMBL" id="FQ790310">
    <property type="protein sequence ID" value="CCD34508.1"/>
    <property type="molecule type" value="Genomic_DNA"/>
</dbReference>
<dbReference type="InParanoid" id="G2YBB7"/>
<evidence type="ECO:0000313" key="1">
    <source>
        <dbReference type="EMBL" id="CCD34508.1"/>
    </source>
</evidence>
<gene>
    <name evidence="1" type="ORF">BofuT4_uP103030.1</name>
</gene>
<dbReference type="HOGENOM" id="CLU_2922372_0_0_1"/>
<evidence type="ECO:0000313" key="2">
    <source>
        <dbReference type="Proteomes" id="UP000008177"/>
    </source>
</evidence>
<sequence>MLSRQTVNGIDDTVGYRQLVDGLWRWRLTKEQLLKTINCIIRLKQMVQRGRQPFIDDRGEE</sequence>
<dbReference type="Proteomes" id="UP000008177">
    <property type="component" value="Unplaced contigs"/>
</dbReference>
<name>G2YBB7_BOTF4</name>
<accession>G2YBB7</accession>
<organism evidence="1 2">
    <name type="scientific">Botryotinia fuckeliana (strain T4)</name>
    <name type="common">Noble rot fungus</name>
    <name type="synonym">Botrytis cinerea</name>
    <dbReference type="NCBI Taxonomy" id="999810"/>
    <lineage>
        <taxon>Eukaryota</taxon>
        <taxon>Fungi</taxon>
        <taxon>Dikarya</taxon>
        <taxon>Ascomycota</taxon>
        <taxon>Pezizomycotina</taxon>
        <taxon>Leotiomycetes</taxon>
        <taxon>Helotiales</taxon>
        <taxon>Sclerotiniaceae</taxon>
        <taxon>Botrytis</taxon>
    </lineage>
</organism>
<reference evidence="2" key="1">
    <citation type="journal article" date="2011" name="PLoS Genet.">
        <title>Genomic analysis of the necrotrophic fungal pathogens Sclerotinia sclerotiorum and Botrytis cinerea.</title>
        <authorList>
            <person name="Amselem J."/>
            <person name="Cuomo C.A."/>
            <person name="van Kan J.A."/>
            <person name="Viaud M."/>
            <person name="Benito E.P."/>
            <person name="Couloux A."/>
            <person name="Coutinho P.M."/>
            <person name="de Vries R.P."/>
            <person name="Dyer P.S."/>
            <person name="Fillinger S."/>
            <person name="Fournier E."/>
            <person name="Gout L."/>
            <person name="Hahn M."/>
            <person name="Kohn L."/>
            <person name="Lapalu N."/>
            <person name="Plummer K.M."/>
            <person name="Pradier J.M."/>
            <person name="Quevillon E."/>
            <person name="Sharon A."/>
            <person name="Simon A."/>
            <person name="ten Have A."/>
            <person name="Tudzynski B."/>
            <person name="Tudzynski P."/>
            <person name="Wincker P."/>
            <person name="Andrew M."/>
            <person name="Anthouard V."/>
            <person name="Beever R.E."/>
            <person name="Beffa R."/>
            <person name="Benoit I."/>
            <person name="Bouzid O."/>
            <person name="Brault B."/>
            <person name="Chen Z."/>
            <person name="Choquer M."/>
            <person name="Collemare J."/>
            <person name="Cotton P."/>
            <person name="Danchin E.G."/>
            <person name="Da Silva C."/>
            <person name="Gautier A."/>
            <person name="Giraud C."/>
            <person name="Giraud T."/>
            <person name="Gonzalez C."/>
            <person name="Grossetete S."/>
            <person name="Guldener U."/>
            <person name="Henrissat B."/>
            <person name="Howlett B.J."/>
            <person name="Kodira C."/>
            <person name="Kretschmer M."/>
            <person name="Lappartient A."/>
            <person name="Leroch M."/>
            <person name="Levis C."/>
            <person name="Mauceli E."/>
            <person name="Neuveglise C."/>
            <person name="Oeser B."/>
            <person name="Pearson M."/>
            <person name="Poulain J."/>
            <person name="Poussereau N."/>
            <person name="Quesneville H."/>
            <person name="Rascle C."/>
            <person name="Schumacher J."/>
            <person name="Segurens B."/>
            <person name="Sexton A."/>
            <person name="Silva E."/>
            <person name="Sirven C."/>
            <person name="Soanes D.M."/>
            <person name="Talbot N.J."/>
            <person name="Templeton M."/>
            <person name="Yandava C."/>
            <person name="Yarden O."/>
            <person name="Zeng Q."/>
            <person name="Rollins J.A."/>
            <person name="Lebrun M.H."/>
            <person name="Dickman M."/>
        </authorList>
    </citation>
    <scope>NUCLEOTIDE SEQUENCE [LARGE SCALE GENOMIC DNA]</scope>
    <source>
        <strain evidence="2">T4</strain>
    </source>
</reference>